<keyword evidence="3" id="KW-1185">Reference proteome</keyword>
<dbReference type="Proteomes" id="UP000031036">
    <property type="component" value="Unassembled WGS sequence"/>
</dbReference>
<proteinExistence type="predicted"/>
<accession>A0A0B2VK95</accession>
<protein>
    <submittedName>
        <fullName evidence="2">Uncharacterized protein</fullName>
    </submittedName>
</protein>
<name>A0A0B2VK95_TOXCA</name>
<evidence type="ECO:0000313" key="2">
    <source>
        <dbReference type="EMBL" id="KHN81450.1"/>
    </source>
</evidence>
<organism evidence="2 3">
    <name type="scientific">Toxocara canis</name>
    <name type="common">Canine roundworm</name>
    <dbReference type="NCBI Taxonomy" id="6265"/>
    <lineage>
        <taxon>Eukaryota</taxon>
        <taxon>Metazoa</taxon>
        <taxon>Ecdysozoa</taxon>
        <taxon>Nematoda</taxon>
        <taxon>Chromadorea</taxon>
        <taxon>Rhabditida</taxon>
        <taxon>Spirurina</taxon>
        <taxon>Ascaridomorpha</taxon>
        <taxon>Ascaridoidea</taxon>
        <taxon>Toxocaridae</taxon>
        <taxon>Toxocara</taxon>
    </lineage>
</organism>
<dbReference type="EMBL" id="JPKZ01001515">
    <property type="protein sequence ID" value="KHN81450.1"/>
    <property type="molecule type" value="Genomic_DNA"/>
</dbReference>
<keyword evidence="1" id="KW-0175">Coiled coil</keyword>
<reference evidence="2 3" key="1">
    <citation type="submission" date="2014-11" db="EMBL/GenBank/DDBJ databases">
        <title>Genetic blueprint of the zoonotic pathogen Toxocara canis.</title>
        <authorList>
            <person name="Zhu X.-Q."/>
            <person name="Korhonen P.K."/>
            <person name="Cai H."/>
            <person name="Young N.D."/>
            <person name="Nejsum P."/>
            <person name="von Samson-Himmelstjerna G."/>
            <person name="Boag P.R."/>
            <person name="Tan P."/>
            <person name="Li Q."/>
            <person name="Min J."/>
            <person name="Yang Y."/>
            <person name="Wang X."/>
            <person name="Fang X."/>
            <person name="Hall R.S."/>
            <person name="Hofmann A."/>
            <person name="Sternberg P.W."/>
            <person name="Jex A.R."/>
            <person name="Gasser R.B."/>
        </authorList>
    </citation>
    <scope>NUCLEOTIDE SEQUENCE [LARGE SCALE GENOMIC DNA]</scope>
    <source>
        <strain evidence="2">PN_DK_2014</strain>
    </source>
</reference>
<gene>
    <name evidence="2" type="ORF">Tcan_17760</name>
</gene>
<dbReference type="AlphaFoldDB" id="A0A0B2VK95"/>
<comment type="caution">
    <text evidence="2">The sequence shown here is derived from an EMBL/GenBank/DDBJ whole genome shotgun (WGS) entry which is preliminary data.</text>
</comment>
<evidence type="ECO:0000313" key="3">
    <source>
        <dbReference type="Proteomes" id="UP000031036"/>
    </source>
</evidence>
<dbReference type="SUPFAM" id="SSF90257">
    <property type="entry name" value="Myosin rod fragments"/>
    <property type="match status" value="1"/>
</dbReference>
<sequence>MRSHSSRSISARLHELSERLTSIKMDLLAERRRRHNAEELLKGIENKSSAVNVELSKCRLRLNELLEERAKLTSQVERLEGVCRDERMMNNRVMSVNHELQQQCFRWKMSNLRLLEMAKEFRDELKVAHEVLRSADMMLEFRNSDTTTEDSPSRSQTVQILHRFEDITKALTMPITSDPFS</sequence>
<evidence type="ECO:0000256" key="1">
    <source>
        <dbReference type="SAM" id="Coils"/>
    </source>
</evidence>
<feature type="coiled-coil region" evidence="1">
    <location>
        <begin position="27"/>
        <end position="82"/>
    </location>
</feature>